<evidence type="ECO:0000313" key="4">
    <source>
        <dbReference type="EMBL" id="KAK2080885.1"/>
    </source>
</evidence>
<organism evidence="4 5">
    <name type="scientific">Prototheca wickerhamii</name>
    <dbReference type="NCBI Taxonomy" id="3111"/>
    <lineage>
        <taxon>Eukaryota</taxon>
        <taxon>Viridiplantae</taxon>
        <taxon>Chlorophyta</taxon>
        <taxon>core chlorophytes</taxon>
        <taxon>Trebouxiophyceae</taxon>
        <taxon>Chlorellales</taxon>
        <taxon>Chlorellaceae</taxon>
        <taxon>Prototheca</taxon>
    </lineage>
</organism>
<dbReference type="PROSITE" id="PS50294">
    <property type="entry name" value="WD_REPEATS_REGION"/>
    <property type="match status" value="2"/>
</dbReference>
<dbReference type="Proteomes" id="UP001255856">
    <property type="component" value="Unassembled WGS sequence"/>
</dbReference>
<sequence length="400" mass="41664">MADAGDEAPQLTCKFVTKLPEEFRVPQAALPFDFLINGELLRGTIQQQLASQGASVEVVTEIEYLPLQLPPTPGPSVPQDDWIASLVATGSAGGAYYSGSYDRCVRTVEGGEVVRTFQAGPKPVKALVRVPGLGLVTGDGDGRVALWSPEAVAGAEAPATRAATLQAGGEEVAALAFSPVSGLVAAGGWAKGIRLWASEAVERAQEAAAEAPEVSKKRRGTKGAAADAVVETEVETQAVLTGHSGAVSALDWTAEGRLLSGSWDHSARLWDAATESQLDSFSLGKVVYAVACAQEGPDLLAVAGADLAIRLWDPRASGEEAAPLRLRGHQHWVAGLAWHPERAHLLASVSLDGTACLWDARAAIPLHTLNPTSGKLLALAWSGDELAVGGEGKQVHTFTL</sequence>
<dbReference type="InterPro" id="IPR001680">
    <property type="entry name" value="WD40_rpt"/>
</dbReference>
<dbReference type="PANTHER" id="PTHR19855">
    <property type="entry name" value="WD40 REPEAT PROTEIN 12, 37"/>
    <property type="match status" value="1"/>
</dbReference>
<keyword evidence="1 3" id="KW-0853">WD repeat</keyword>
<reference evidence="4" key="1">
    <citation type="submission" date="2021-01" db="EMBL/GenBank/DDBJ databases">
        <authorList>
            <person name="Eckstrom K.M.E."/>
        </authorList>
    </citation>
    <scope>NUCLEOTIDE SEQUENCE</scope>
    <source>
        <strain evidence="4">UVCC 0001</strain>
    </source>
</reference>
<evidence type="ECO:0008006" key="6">
    <source>
        <dbReference type="Google" id="ProtNLM"/>
    </source>
</evidence>
<keyword evidence="2" id="KW-0677">Repeat</keyword>
<dbReference type="InterPro" id="IPR020472">
    <property type="entry name" value="WD40_PAC1"/>
</dbReference>
<dbReference type="AlphaFoldDB" id="A0AAD9IPB9"/>
<dbReference type="PRINTS" id="PR00320">
    <property type="entry name" value="GPROTEINBRPT"/>
</dbReference>
<gene>
    <name evidence="4" type="ORF">QBZ16_000739</name>
</gene>
<dbReference type="PROSITE" id="PS50082">
    <property type="entry name" value="WD_REPEATS_2"/>
    <property type="match status" value="2"/>
</dbReference>
<evidence type="ECO:0000256" key="2">
    <source>
        <dbReference type="ARBA" id="ARBA00022737"/>
    </source>
</evidence>
<dbReference type="Gene3D" id="2.130.10.10">
    <property type="entry name" value="YVTN repeat-like/Quinoprotein amine dehydrogenase"/>
    <property type="match status" value="1"/>
</dbReference>
<keyword evidence="5" id="KW-1185">Reference proteome</keyword>
<accession>A0AAD9IPB9</accession>
<evidence type="ECO:0000256" key="3">
    <source>
        <dbReference type="PROSITE-ProRule" id="PRU00221"/>
    </source>
</evidence>
<dbReference type="InterPro" id="IPR015943">
    <property type="entry name" value="WD40/YVTN_repeat-like_dom_sf"/>
</dbReference>
<evidence type="ECO:0000313" key="5">
    <source>
        <dbReference type="Proteomes" id="UP001255856"/>
    </source>
</evidence>
<feature type="repeat" description="WD" evidence="3">
    <location>
        <begin position="240"/>
        <end position="280"/>
    </location>
</feature>
<comment type="caution">
    <text evidence="4">The sequence shown here is derived from an EMBL/GenBank/DDBJ whole genome shotgun (WGS) entry which is preliminary data.</text>
</comment>
<dbReference type="SUPFAM" id="SSF50998">
    <property type="entry name" value="Quinoprotein alcohol dehydrogenase-like"/>
    <property type="match status" value="1"/>
</dbReference>
<feature type="repeat" description="WD" evidence="3">
    <location>
        <begin position="326"/>
        <end position="368"/>
    </location>
</feature>
<dbReference type="SMART" id="SM00320">
    <property type="entry name" value="WD40"/>
    <property type="match status" value="6"/>
</dbReference>
<dbReference type="EMBL" id="JASFZW010000001">
    <property type="protein sequence ID" value="KAK2080885.1"/>
    <property type="molecule type" value="Genomic_DNA"/>
</dbReference>
<proteinExistence type="predicted"/>
<dbReference type="PANTHER" id="PTHR19855:SF11">
    <property type="entry name" value="RIBOSOME BIOGENESIS PROTEIN WDR12"/>
    <property type="match status" value="1"/>
</dbReference>
<evidence type="ECO:0000256" key="1">
    <source>
        <dbReference type="ARBA" id="ARBA00022574"/>
    </source>
</evidence>
<dbReference type="Pfam" id="PF00400">
    <property type="entry name" value="WD40"/>
    <property type="match status" value="3"/>
</dbReference>
<name>A0AAD9IPB9_PROWI</name>
<protein>
    <recommendedName>
        <fullName evidence="6">Ribosome biogenesis protein WDR12 homolog</fullName>
    </recommendedName>
</protein>
<dbReference type="InterPro" id="IPR011047">
    <property type="entry name" value="Quinoprotein_ADH-like_sf"/>
</dbReference>